<sequence>MKRSYLTFCLLLVNTFCLLGQDKDTVYLFNQSPLIGEIKRIKHGTMFFKGDDLGNIEIDLLNIKTLRAYGYGYRIQTAEREFVVGVFRPHDDDGKVIVYDGYEERTLLIRNLNDVQLIHKSFFKRLEGRAGAGYSYTRSSNIGRWNGDLLLEYDTERLDIDLRGSIIITQAEGTWDREREGLQLISNYYFSPNWFGFGMANYQRNLQLGINRRLQQGLGTGIPFLQHKRGVGTLTSGLVINQEINTEGIRNHNLFEVPVILNIAFFKLKSPKISFSTSQTLFIGLIQSGRYRNDGETRINWKIINNIDLGINFYNNFDNRPPLEIRNTNFDYGLVFNLGYTF</sequence>
<name>A0ABV9T2K0_9BACT</name>
<dbReference type="Pfam" id="PF04338">
    <property type="entry name" value="DUF481"/>
    <property type="match status" value="1"/>
</dbReference>
<accession>A0ABV9T2K0</accession>
<evidence type="ECO:0000313" key="1">
    <source>
        <dbReference type="EMBL" id="MFC4872727.1"/>
    </source>
</evidence>
<dbReference type="Proteomes" id="UP001595818">
    <property type="component" value="Unassembled WGS sequence"/>
</dbReference>
<dbReference type="InterPro" id="IPR007433">
    <property type="entry name" value="DUF481"/>
</dbReference>
<proteinExistence type="predicted"/>
<dbReference type="EMBL" id="JBHSJJ010000007">
    <property type="protein sequence ID" value="MFC4872727.1"/>
    <property type="molecule type" value="Genomic_DNA"/>
</dbReference>
<evidence type="ECO:0000313" key="2">
    <source>
        <dbReference type="Proteomes" id="UP001595818"/>
    </source>
</evidence>
<organism evidence="1 2">
    <name type="scientific">Negadavirga shengliensis</name>
    <dbReference type="NCBI Taxonomy" id="1389218"/>
    <lineage>
        <taxon>Bacteria</taxon>
        <taxon>Pseudomonadati</taxon>
        <taxon>Bacteroidota</taxon>
        <taxon>Cytophagia</taxon>
        <taxon>Cytophagales</taxon>
        <taxon>Cyclobacteriaceae</taxon>
        <taxon>Negadavirga</taxon>
    </lineage>
</organism>
<comment type="caution">
    <text evidence="1">The sequence shown here is derived from an EMBL/GenBank/DDBJ whole genome shotgun (WGS) entry which is preliminary data.</text>
</comment>
<gene>
    <name evidence="1" type="ORF">ACFPFU_13610</name>
</gene>
<keyword evidence="2" id="KW-1185">Reference proteome</keyword>
<reference evidence="2" key="1">
    <citation type="journal article" date="2019" name="Int. J. Syst. Evol. Microbiol.">
        <title>The Global Catalogue of Microorganisms (GCM) 10K type strain sequencing project: providing services to taxonomists for standard genome sequencing and annotation.</title>
        <authorList>
            <consortium name="The Broad Institute Genomics Platform"/>
            <consortium name="The Broad Institute Genome Sequencing Center for Infectious Disease"/>
            <person name="Wu L."/>
            <person name="Ma J."/>
        </authorList>
    </citation>
    <scope>NUCLEOTIDE SEQUENCE [LARGE SCALE GENOMIC DNA]</scope>
    <source>
        <strain evidence="2">CGMCC 4.7466</strain>
    </source>
</reference>
<dbReference type="RefSeq" id="WP_377065310.1">
    <property type="nucleotide sequence ID" value="NZ_JBHSJJ010000007.1"/>
</dbReference>
<protein>
    <submittedName>
        <fullName evidence="1">DUF481 domain-containing protein</fullName>
    </submittedName>
</protein>